<evidence type="ECO:0000313" key="10">
    <source>
        <dbReference type="Proteomes" id="UP000593566"/>
    </source>
</evidence>
<feature type="region of interest" description="Disordered" evidence="6">
    <location>
        <begin position="391"/>
        <end position="415"/>
    </location>
</feature>
<evidence type="ECO:0000256" key="5">
    <source>
        <dbReference type="ARBA" id="ARBA00038359"/>
    </source>
</evidence>
<feature type="transmembrane region" description="Helical" evidence="7">
    <location>
        <begin position="237"/>
        <end position="258"/>
    </location>
</feature>
<keyword evidence="3 7" id="KW-1133">Transmembrane helix</keyword>
<evidence type="ECO:0000256" key="4">
    <source>
        <dbReference type="ARBA" id="ARBA00023136"/>
    </source>
</evidence>
<comment type="similarity">
    <text evidence="5">Belongs to the SAT4 family.</text>
</comment>
<dbReference type="GeneID" id="59336181"/>
<feature type="compositionally biased region" description="Basic and acidic residues" evidence="6">
    <location>
        <begin position="396"/>
        <end position="415"/>
    </location>
</feature>
<dbReference type="PANTHER" id="PTHR33048">
    <property type="entry name" value="PTH11-LIKE INTEGRAL MEMBRANE PROTEIN (AFU_ORTHOLOGUE AFUA_5G11245)"/>
    <property type="match status" value="1"/>
</dbReference>
<feature type="transmembrane region" description="Helical" evidence="7">
    <location>
        <begin position="40"/>
        <end position="59"/>
    </location>
</feature>
<evidence type="ECO:0000259" key="8">
    <source>
        <dbReference type="Pfam" id="PF20684"/>
    </source>
</evidence>
<feature type="transmembrane region" description="Helical" evidence="7">
    <location>
        <begin position="202"/>
        <end position="225"/>
    </location>
</feature>
<evidence type="ECO:0000256" key="1">
    <source>
        <dbReference type="ARBA" id="ARBA00004141"/>
    </source>
</evidence>
<evidence type="ECO:0000256" key="6">
    <source>
        <dbReference type="SAM" id="MobiDB-lite"/>
    </source>
</evidence>
<dbReference type="Pfam" id="PF20684">
    <property type="entry name" value="Fung_rhodopsin"/>
    <property type="match status" value="1"/>
</dbReference>
<organism evidence="9 10">
    <name type="scientific">Letharia lupina</name>
    <dbReference type="NCBI Taxonomy" id="560253"/>
    <lineage>
        <taxon>Eukaryota</taxon>
        <taxon>Fungi</taxon>
        <taxon>Dikarya</taxon>
        <taxon>Ascomycota</taxon>
        <taxon>Pezizomycotina</taxon>
        <taxon>Lecanoromycetes</taxon>
        <taxon>OSLEUM clade</taxon>
        <taxon>Lecanoromycetidae</taxon>
        <taxon>Lecanorales</taxon>
        <taxon>Lecanorineae</taxon>
        <taxon>Parmeliaceae</taxon>
        <taxon>Letharia</taxon>
    </lineage>
</organism>
<gene>
    <name evidence="9" type="ORF">HO133_007784</name>
</gene>
<sequence length="429" mass="48024">MATPITAPTPEQLQALLSGPAGTPPAGVVPNFQNPPNLNAFLILTLTLVLTFGSLAVLMRMYTKLFIIRSVAYEDYAVMLGWLIQIAETVPSAITTKHGAGCHMWNIQLKTFFNMLYWTNLSSVLYCPIVFFVKLSILLQYLRIFVPNRKGNMSIFVAIQICIWGCFIMYLVATIFAIAQCTPRKKIWNPLMNTGHCIDTSAAYLSTAIFNVITDFAILILPMPILWKLQMPRKKKILTTAVFATGFLACVTSVWRTYYAWQIFQSRDISYNVVKMGLWTYAEIAIGTIVSCMPVLPKFFRHFSPKLYATFASKSKRGSSSSNPPPKSRSSVVVETPRNSAESSKRLFAKGNGGERDVSQIWNQAYHPSTVEVKGEYVTLDEYDAVLPRMGTASESDPKMGKGNATKRDDLESAQHDFAIRGTIFPQRR</sequence>
<dbReference type="InterPro" id="IPR049326">
    <property type="entry name" value="Rhodopsin_dom_fungi"/>
</dbReference>
<comment type="subcellular location">
    <subcellularLocation>
        <location evidence="1">Membrane</location>
        <topology evidence="1">Multi-pass membrane protein</topology>
    </subcellularLocation>
</comment>
<accession>A0A8H6CRL5</accession>
<dbReference type="Proteomes" id="UP000593566">
    <property type="component" value="Unassembled WGS sequence"/>
</dbReference>
<feature type="region of interest" description="Disordered" evidence="6">
    <location>
        <begin position="314"/>
        <end position="352"/>
    </location>
</feature>
<dbReference type="AlphaFoldDB" id="A0A8H6CRL5"/>
<evidence type="ECO:0000256" key="2">
    <source>
        <dbReference type="ARBA" id="ARBA00022692"/>
    </source>
</evidence>
<feature type="transmembrane region" description="Helical" evidence="7">
    <location>
        <begin position="123"/>
        <end position="142"/>
    </location>
</feature>
<keyword evidence="2 7" id="KW-0812">Transmembrane</keyword>
<feature type="transmembrane region" description="Helical" evidence="7">
    <location>
        <begin position="154"/>
        <end position="179"/>
    </location>
</feature>
<comment type="caution">
    <text evidence="9">The sequence shown here is derived from an EMBL/GenBank/DDBJ whole genome shotgun (WGS) entry which is preliminary data.</text>
</comment>
<proteinExistence type="inferred from homology"/>
<name>A0A8H6CRL5_9LECA</name>
<evidence type="ECO:0000256" key="3">
    <source>
        <dbReference type="ARBA" id="ARBA00022989"/>
    </source>
</evidence>
<dbReference type="RefSeq" id="XP_037155990.1">
    <property type="nucleotide sequence ID" value="XM_037298654.1"/>
</dbReference>
<feature type="compositionally biased region" description="Low complexity" evidence="6">
    <location>
        <begin position="318"/>
        <end position="334"/>
    </location>
</feature>
<feature type="domain" description="Rhodopsin" evidence="8">
    <location>
        <begin position="59"/>
        <end position="301"/>
    </location>
</feature>
<dbReference type="PANTHER" id="PTHR33048:SF47">
    <property type="entry name" value="INTEGRAL MEMBRANE PROTEIN-RELATED"/>
    <property type="match status" value="1"/>
</dbReference>
<evidence type="ECO:0000313" key="9">
    <source>
        <dbReference type="EMBL" id="KAF6228056.1"/>
    </source>
</evidence>
<dbReference type="InterPro" id="IPR052337">
    <property type="entry name" value="SAT4-like"/>
</dbReference>
<dbReference type="EMBL" id="JACCJB010000004">
    <property type="protein sequence ID" value="KAF6228056.1"/>
    <property type="molecule type" value="Genomic_DNA"/>
</dbReference>
<keyword evidence="10" id="KW-1185">Reference proteome</keyword>
<dbReference type="GO" id="GO:0016020">
    <property type="term" value="C:membrane"/>
    <property type="evidence" value="ECO:0007669"/>
    <property type="project" value="UniProtKB-SubCell"/>
</dbReference>
<keyword evidence="4 7" id="KW-0472">Membrane</keyword>
<evidence type="ECO:0000256" key="7">
    <source>
        <dbReference type="SAM" id="Phobius"/>
    </source>
</evidence>
<reference evidence="9 10" key="1">
    <citation type="journal article" date="2020" name="Genomics">
        <title>Complete, high-quality genomes from long-read metagenomic sequencing of two wolf lichen thalli reveals enigmatic genome architecture.</title>
        <authorList>
            <person name="McKenzie S.K."/>
            <person name="Walston R.F."/>
            <person name="Allen J.L."/>
        </authorList>
    </citation>
    <scope>NUCLEOTIDE SEQUENCE [LARGE SCALE GENOMIC DNA]</scope>
    <source>
        <strain evidence="9">WasteWater1</strain>
    </source>
</reference>
<protein>
    <recommendedName>
        <fullName evidence="8">Rhodopsin domain-containing protein</fullName>
    </recommendedName>
</protein>
<feature type="transmembrane region" description="Helical" evidence="7">
    <location>
        <begin position="278"/>
        <end position="296"/>
    </location>
</feature>